<comment type="cofactor">
    <cofactor evidence="1">
        <name>pyridoxal 5'-phosphate</name>
        <dbReference type="ChEBI" id="CHEBI:597326"/>
    </cofactor>
</comment>
<feature type="domain" description="Aromatic amino acid beta-eliminating lyase/threonine aldolase" evidence="5">
    <location>
        <begin position="6"/>
        <end position="292"/>
    </location>
</feature>
<keyword evidence="4" id="KW-0456">Lyase</keyword>
<reference evidence="6" key="2">
    <citation type="submission" date="2020-12" db="EMBL/GenBank/DDBJ databases">
        <authorList>
            <person name="Kanost M."/>
        </authorList>
    </citation>
    <scope>NUCLEOTIDE SEQUENCE</scope>
</reference>
<dbReference type="CDD" id="cd06502">
    <property type="entry name" value="TA_like"/>
    <property type="match status" value="1"/>
</dbReference>
<dbReference type="InterPro" id="IPR001597">
    <property type="entry name" value="ArAA_b-elim_lyase/Thr_aldolase"/>
</dbReference>
<gene>
    <name evidence="6" type="ORF">O3G_MSEX002281</name>
</gene>
<dbReference type="PANTHER" id="PTHR48097:SF9">
    <property type="entry name" value="L-THREONINE ALDOLASE"/>
    <property type="match status" value="1"/>
</dbReference>
<evidence type="ECO:0000256" key="1">
    <source>
        <dbReference type="ARBA" id="ARBA00001933"/>
    </source>
</evidence>
<keyword evidence="7" id="KW-1185">Reference proteome</keyword>
<dbReference type="Pfam" id="PF01212">
    <property type="entry name" value="Beta_elim_lyase"/>
    <property type="match status" value="1"/>
</dbReference>
<dbReference type="NCBIfam" id="NF041359">
    <property type="entry name" value="GntG_guanitoxin"/>
    <property type="match status" value="1"/>
</dbReference>
<proteinExistence type="inferred from homology"/>
<comment type="caution">
    <text evidence="6">The sequence shown here is derived from an EMBL/GenBank/DDBJ whole genome shotgun (WGS) entry which is preliminary data.</text>
</comment>
<dbReference type="Proteomes" id="UP000791440">
    <property type="component" value="Unassembled WGS sequence"/>
</dbReference>
<dbReference type="GO" id="GO:0006545">
    <property type="term" value="P:glycine biosynthetic process"/>
    <property type="evidence" value="ECO:0007669"/>
    <property type="project" value="TreeGrafter"/>
</dbReference>
<dbReference type="AlphaFoldDB" id="A0A921YN52"/>
<evidence type="ECO:0000256" key="3">
    <source>
        <dbReference type="ARBA" id="ARBA00022898"/>
    </source>
</evidence>
<dbReference type="GO" id="GO:0005829">
    <property type="term" value="C:cytosol"/>
    <property type="evidence" value="ECO:0007669"/>
    <property type="project" value="TreeGrafter"/>
</dbReference>
<reference evidence="6" key="1">
    <citation type="journal article" date="2016" name="Insect Biochem. Mol. Biol.">
        <title>Multifaceted biological insights from a draft genome sequence of the tobacco hornworm moth, Manduca sexta.</title>
        <authorList>
            <person name="Kanost M.R."/>
            <person name="Arrese E.L."/>
            <person name="Cao X."/>
            <person name="Chen Y.R."/>
            <person name="Chellapilla S."/>
            <person name="Goldsmith M.R."/>
            <person name="Grosse-Wilde E."/>
            <person name="Heckel D.G."/>
            <person name="Herndon N."/>
            <person name="Jiang H."/>
            <person name="Papanicolaou A."/>
            <person name="Qu J."/>
            <person name="Soulages J.L."/>
            <person name="Vogel H."/>
            <person name="Walters J."/>
            <person name="Waterhouse R.M."/>
            <person name="Ahn S.J."/>
            <person name="Almeida F.C."/>
            <person name="An C."/>
            <person name="Aqrawi P."/>
            <person name="Bretschneider A."/>
            <person name="Bryant W.B."/>
            <person name="Bucks S."/>
            <person name="Chao H."/>
            <person name="Chevignon G."/>
            <person name="Christen J.M."/>
            <person name="Clarke D.F."/>
            <person name="Dittmer N.T."/>
            <person name="Ferguson L.C.F."/>
            <person name="Garavelou S."/>
            <person name="Gordon K.H.J."/>
            <person name="Gunaratna R.T."/>
            <person name="Han Y."/>
            <person name="Hauser F."/>
            <person name="He Y."/>
            <person name="Heidel-Fischer H."/>
            <person name="Hirsh A."/>
            <person name="Hu Y."/>
            <person name="Jiang H."/>
            <person name="Kalra D."/>
            <person name="Klinner C."/>
            <person name="Konig C."/>
            <person name="Kovar C."/>
            <person name="Kroll A.R."/>
            <person name="Kuwar S.S."/>
            <person name="Lee S.L."/>
            <person name="Lehman R."/>
            <person name="Li K."/>
            <person name="Li Z."/>
            <person name="Liang H."/>
            <person name="Lovelace S."/>
            <person name="Lu Z."/>
            <person name="Mansfield J.H."/>
            <person name="McCulloch K.J."/>
            <person name="Mathew T."/>
            <person name="Morton B."/>
            <person name="Muzny D.M."/>
            <person name="Neunemann D."/>
            <person name="Ongeri F."/>
            <person name="Pauchet Y."/>
            <person name="Pu L.L."/>
            <person name="Pyrousis I."/>
            <person name="Rao X.J."/>
            <person name="Redding A."/>
            <person name="Roesel C."/>
            <person name="Sanchez-Gracia A."/>
            <person name="Schaack S."/>
            <person name="Shukla A."/>
            <person name="Tetreau G."/>
            <person name="Wang Y."/>
            <person name="Xiong G.H."/>
            <person name="Traut W."/>
            <person name="Walsh T.K."/>
            <person name="Worley K.C."/>
            <person name="Wu D."/>
            <person name="Wu W."/>
            <person name="Wu Y.Q."/>
            <person name="Zhang X."/>
            <person name="Zou Z."/>
            <person name="Zucker H."/>
            <person name="Briscoe A.D."/>
            <person name="Burmester T."/>
            <person name="Clem R.J."/>
            <person name="Feyereisen R."/>
            <person name="Grimmelikhuijzen C.J.P."/>
            <person name="Hamodrakas S.J."/>
            <person name="Hansson B.S."/>
            <person name="Huguet E."/>
            <person name="Jermiin L.S."/>
            <person name="Lan Q."/>
            <person name="Lehman H.K."/>
            <person name="Lorenzen M."/>
            <person name="Merzendorfer H."/>
            <person name="Michalopoulos I."/>
            <person name="Morton D.B."/>
            <person name="Muthukrishnan S."/>
            <person name="Oakeshott J.G."/>
            <person name="Palmer W."/>
            <person name="Park Y."/>
            <person name="Passarelli A.L."/>
            <person name="Rozas J."/>
            <person name="Schwartz L.M."/>
            <person name="Smith W."/>
            <person name="Southgate A."/>
            <person name="Vilcinskas A."/>
            <person name="Vogt R."/>
            <person name="Wang P."/>
            <person name="Werren J."/>
            <person name="Yu X.Q."/>
            <person name="Zhou J.J."/>
            <person name="Brown S.J."/>
            <person name="Scherer S.E."/>
            <person name="Richards S."/>
            <person name="Blissard G.W."/>
        </authorList>
    </citation>
    <scope>NUCLEOTIDE SEQUENCE</scope>
</reference>
<keyword evidence="3" id="KW-0663">Pyridoxal phosphate</keyword>
<dbReference type="GO" id="GO:0006567">
    <property type="term" value="P:L-threonine catabolic process"/>
    <property type="evidence" value="ECO:0007669"/>
    <property type="project" value="TreeGrafter"/>
</dbReference>
<organism evidence="6 7">
    <name type="scientific">Manduca sexta</name>
    <name type="common">Tobacco hawkmoth</name>
    <name type="synonym">Tobacco hornworm</name>
    <dbReference type="NCBI Taxonomy" id="7130"/>
    <lineage>
        <taxon>Eukaryota</taxon>
        <taxon>Metazoa</taxon>
        <taxon>Ecdysozoa</taxon>
        <taxon>Arthropoda</taxon>
        <taxon>Hexapoda</taxon>
        <taxon>Insecta</taxon>
        <taxon>Pterygota</taxon>
        <taxon>Neoptera</taxon>
        <taxon>Endopterygota</taxon>
        <taxon>Lepidoptera</taxon>
        <taxon>Glossata</taxon>
        <taxon>Ditrysia</taxon>
        <taxon>Bombycoidea</taxon>
        <taxon>Sphingidae</taxon>
        <taxon>Sphinginae</taxon>
        <taxon>Sphingini</taxon>
        <taxon>Manduca</taxon>
    </lineage>
</organism>
<evidence type="ECO:0000256" key="2">
    <source>
        <dbReference type="ARBA" id="ARBA00006966"/>
    </source>
</evidence>
<dbReference type="InterPro" id="IPR023603">
    <property type="entry name" value="Low_specificity_L-TA-like"/>
</dbReference>
<accession>A0A921YN52</accession>
<evidence type="ECO:0000313" key="7">
    <source>
        <dbReference type="Proteomes" id="UP000791440"/>
    </source>
</evidence>
<name>A0A921YN52_MANSE</name>
<evidence type="ECO:0000313" key="6">
    <source>
        <dbReference type="EMBL" id="KAG6442329.1"/>
    </source>
</evidence>
<dbReference type="PANTHER" id="PTHR48097">
    <property type="entry name" value="L-THREONINE ALDOLASE-RELATED"/>
    <property type="match status" value="1"/>
</dbReference>
<dbReference type="EMBL" id="JH668292">
    <property type="protein sequence ID" value="KAG6442329.1"/>
    <property type="molecule type" value="Genomic_DNA"/>
</dbReference>
<evidence type="ECO:0000256" key="4">
    <source>
        <dbReference type="ARBA" id="ARBA00023239"/>
    </source>
</evidence>
<dbReference type="GO" id="GO:0008732">
    <property type="term" value="F:L-allo-threonine aldolase activity"/>
    <property type="evidence" value="ECO:0007669"/>
    <property type="project" value="TreeGrafter"/>
</dbReference>
<sequence>MAYVVDLRSDTVTKPTQAMKHAMVNSALGDDVYREDPTVNALESKLAALLGKQAALFVPSGTMANLIATMVHCNKRGSEAIVGNLSHIYKYEVGGAAHVAGVLLSTVANKPDGTFDLEELERRIRGDNIHEPITSMVAVENTHNVCGGKALPLKFLDDLGVVCKKYSLPLHMDGARLFNASEYLQVLASRVVRDCDSVSVCFSKGLSAPVGSVLVGTRDFIEQARRIRKMLGGGMRQAGVLAAAVLVGLDEMMPQLYLDHQRARRLACAIRNLGVDTFSVDDDVHTNIVLVYISPASRLVSKDVVKNLAQSDEDNQDCRTANNEDIVVKASSFGPKIVRLTLHKDISDQDLSLAINKISYVFRQLDRHRVTSKL</sequence>
<dbReference type="PIRSF" id="PIRSF017617">
    <property type="entry name" value="Thr_aldolase"/>
    <property type="match status" value="1"/>
</dbReference>
<protein>
    <recommendedName>
        <fullName evidence="5">Aromatic amino acid beta-eliminating lyase/threonine aldolase domain-containing protein</fullName>
    </recommendedName>
</protein>
<evidence type="ECO:0000259" key="5">
    <source>
        <dbReference type="Pfam" id="PF01212"/>
    </source>
</evidence>
<dbReference type="FunFam" id="3.40.640.10:FF:000030">
    <property type="entry name" value="Low-specificity L-threonine aldolase"/>
    <property type="match status" value="1"/>
</dbReference>
<comment type="similarity">
    <text evidence="2">Belongs to the threonine aldolase family.</text>
</comment>